<name>A0A1M5M306_9FLAO</name>
<feature type="transmembrane region" description="Helical" evidence="1">
    <location>
        <begin position="66"/>
        <end position="85"/>
    </location>
</feature>
<accession>A0A1M5M306</accession>
<feature type="transmembrane region" description="Helical" evidence="1">
    <location>
        <begin position="97"/>
        <end position="116"/>
    </location>
</feature>
<feature type="transmembrane region" description="Helical" evidence="1">
    <location>
        <begin position="34"/>
        <end position="54"/>
    </location>
</feature>
<feature type="transmembrane region" description="Helical" evidence="1">
    <location>
        <begin position="6"/>
        <end position="22"/>
    </location>
</feature>
<gene>
    <name evidence="2" type="ORF">SAMN05444148_0789</name>
</gene>
<evidence type="ECO:0000256" key="1">
    <source>
        <dbReference type="SAM" id="Phobius"/>
    </source>
</evidence>
<feature type="transmembrane region" description="Helical" evidence="1">
    <location>
        <begin position="185"/>
        <end position="206"/>
    </location>
</feature>
<dbReference type="EMBL" id="FQWS01000001">
    <property type="protein sequence ID" value="SHG71641.1"/>
    <property type="molecule type" value="Genomic_DNA"/>
</dbReference>
<feature type="transmembrane region" description="Helical" evidence="1">
    <location>
        <begin position="150"/>
        <end position="173"/>
    </location>
</feature>
<protein>
    <submittedName>
        <fullName evidence="2">Uncharacterized protein</fullName>
    </submittedName>
</protein>
<evidence type="ECO:0000313" key="3">
    <source>
        <dbReference type="Proteomes" id="UP000184522"/>
    </source>
</evidence>
<keyword evidence="1" id="KW-0812">Transmembrane</keyword>
<evidence type="ECO:0000313" key="2">
    <source>
        <dbReference type="EMBL" id="SHG71641.1"/>
    </source>
</evidence>
<keyword evidence="1" id="KW-0472">Membrane</keyword>
<keyword evidence="1" id="KW-1133">Transmembrane helix</keyword>
<dbReference type="AlphaFoldDB" id="A0A1M5M306"/>
<dbReference type="Proteomes" id="UP000184522">
    <property type="component" value="Unassembled WGS sequence"/>
</dbReference>
<keyword evidence="3" id="KW-1185">Reference proteome</keyword>
<dbReference type="STRING" id="1089305.SAMN05444148_0789"/>
<proteinExistence type="predicted"/>
<feature type="transmembrane region" description="Helical" evidence="1">
    <location>
        <begin position="122"/>
        <end position="143"/>
    </location>
</feature>
<sequence length="215" mass="25264">MDYLLSYISDALTVIVFILYLISYKKNSRSKRYIIFFTFLSVILIISSITSYYHSLGKNNLFISHFYFSLRFLTLSLFYMVLLFGKQKKTVSVTLKLVIPLLTIYYLGGLLGYYNIVAFHPFEVFICSFPISVFAVMYTYNAIEQKLPYMYVNIGLLIYITISTLLFILAYVLNSEESTKYIAGYLWSLNAIFWNICLLLFVVEWWKNFRVKKAV</sequence>
<organism evidence="2 3">
    <name type="scientific">Winogradskyella jejuensis</name>
    <dbReference type="NCBI Taxonomy" id="1089305"/>
    <lineage>
        <taxon>Bacteria</taxon>
        <taxon>Pseudomonadati</taxon>
        <taxon>Bacteroidota</taxon>
        <taxon>Flavobacteriia</taxon>
        <taxon>Flavobacteriales</taxon>
        <taxon>Flavobacteriaceae</taxon>
        <taxon>Winogradskyella</taxon>
    </lineage>
</organism>
<reference evidence="3" key="1">
    <citation type="submission" date="2016-11" db="EMBL/GenBank/DDBJ databases">
        <authorList>
            <person name="Varghese N."/>
            <person name="Submissions S."/>
        </authorList>
    </citation>
    <scope>NUCLEOTIDE SEQUENCE [LARGE SCALE GENOMIC DNA]</scope>
    <source>
        <strain evidence="3">DSM 25330</strain>
    </source>
</reference>